<evidence type="ECO:0000313" key="1">
    <source>
        <dbReference type="EMBL" id="ERO58077.1"/>
    </source>
</evidence>
<gene>
    <name evidence="1" type="ORF">A544_1250</name>
</gene>
<reference evidence="2" key="1">
    <citation type="journal article" date="2013" name="Diversity">
        <title>Genome Sequence of Dickeya solani, a New soft Rot Pathogen of Potato, Suggests its Emergence May Be Related to a Novel Combination of Non-Ribosomal Peptide/Polyketide Synthetase Clusters.</title>
        <authorList>
            <person name="Garlant L."/>
            <person name="Koskinen P."/>
            <person name="Rouhiainen L."/>
            <person name="Laine P."/>
            <person name="Paulin L."/>
            <person name="Auvinen P."/>
            <person name="Holm L."/>
            <person name="Pirhonen M."/>
        </authorList>
    </citation>
    <scope>NUCLEOTIDE SEQUENCE [LARGE SCALE GENOMIC DNA]</scope>
    <source>
        <strain evidence="2">D s0432-1</strain>
    </source>
</reference>
<sequence>MQIEFFDSTPIFVLHITKGTIDLTQFNLIFKWISSLDF</sequence>
<dbReference type="EMBL" id="AMWE01000002">
    <property type="protein sequence ID" value="ERO58077.1"/>
    <property type="molecule type" value="Genomic_DNA"/>
</dbReference>
<name>A0AAV3KBY9_9GAMM</name>
<comment type="caution">
    <text evidence="1">The sequence shown here is derived from an EMBL/GenBank/DDBJ whole genome shotgun (WGS) entry which is preliminary data.</text>
</comment>
<evidence type="ECO:0000313" key="2">
    <source>
        <dbReference type="Proteomes" id="UP000017142"/>
    </source>
</evidence>
<proteinExistence type="predicted"/>
<evidence type="ECO:0008006" key="3">
    <source>
        <dbReference type="Google" id="ProtNLM"/>
    </source>
</evidence>
<dbReference type="AlphaFoldDB" id="A0AAV3KBY9"/>
<accession>A0AAV3KBY9</accession>
<organism evidence="1 2">
    <name type="scientific">Dickeya solani D s0432-1</name>
    <dbReference type="NCBI Taxonomy" id="1231725"/>
    <lineage>
        <taxon>Bacteria</taxon>
        <taxon>Pseudomonadati</taxon>
        <taxon>Pseudomonadota</taxon>
        <taxon>Gammaproteobacteria</taxon>
        <taxon>Enterobacterales</taxon>
        <taxon>Pectobacteriaceae</taxon>
        <taxon>Dickeya</taxon>
    </lineage>
</organism>
<dbReference type="Proteomes" id="UP000017142">
    <property type="component" value="Unassembled WGS sequence"/>
</dbReference>
<protein>
    <recommendedName>
        <fullName evidence="3">Transposase</fullName>
    </recommendedName>
</protein>